<feature type="non-terminal residue" evidence="2">
    <location>
        <position position="1"/>
    </location>
</feature>
<name>A0A9P6RE74_9FUNG</name>
<keyword evidence="3" id="KW-1185">Reference proteome</keyword>
<dbReference type="Proteomes" id="UP000823405">
    <property type="component" value="Unassembled WGS sequence"/>
</dbReference>
<dbReference type="InterPro" id="IPR051934">
    <property type="entry name" value="Phage_Tail_Fiber_Structural"/>
</dbReference>
<dbReference type="InterPro" id="IPR022225">
    <property type="entry name" value="Phage_tail_fibre_N"/>
</dbReference>
<reference evidence="2" key="1">
    <citation type="journal article" date="2020" name="Fungal Divers.">
        <title>Resolving the Mortierellaceae phylogeny through synthesis of multi-gene phylogenetics and phylogenomics.</title>
        <authorList>
            <person name="Vandepol N."/>
            <person name="Liber J."/>
            <person name="Desiro A."/>
            <person name="Na H."/>
            <person name="Kennedy M."/>
            <person name="Barry K."/>
            <person name="Grigoriev I.V."/>
            <person name="Miller A.N."/>
            <person name="O'Donnell K."/>
            <person name="Stajich J.E."/>
            <person name="Bonito G."/>
        </authorList>
    </citation>
    <scope>NUCLEOTIDE SEQUENCE</scope>
    <source>
        <strain evidence="2">NVP60</strain>
    </source>
</reference>
<proteinExistence type="predicted"/>
<dbReference type="PANTHER" id="PTHR35191">
    <property type="entry name" value="PROPHAGE SIDE TAIL FIBER PROTEIN HOMOLOG STFQ-RELATED"/>
    <property type="match status" value="1"/>
</dbReference>
<evidence type="ECO:0000313" key="3">
    <source>
        <dbReference type="Proteomes" id="UP000823405"/>
    </source>
</evidence>
<comment type="caution">
    <text evidence="2">The sequence shown here is derived from an EMBL/GenBank/DDBJ whole genome shotgun (WGS) entry which is preliminary data.</text>
</comment>
<protein>
    <recommendedName>
        <fullName evidence="1">Phage tail fibre protein N-terminal domain-containing protein</fullName>
    </recommendedName>
</protein>
<evidence type="ECO:0000259" key="1">
    <source>
        <dbReference type="Pfam" id="PF12571"/>
    </source>
</evidence>
<dbReference type="AlphaFoldDB" id="A0A9P6RE74"/>
<evidence type="ECO:0000313" key="2">
    <source>
        <dbReference type="EMBL" id="KAG0318230.1"/>
    </source>
</evidence>
<feature type="domain" description="Phage tail fibre protein N-terminal" evidence="1">
    <location>
        <begin position="1"/>
        <end position="136"/>
    </location>
</feature>
<dbReference type="OrthoDB" id="10267154at2759"/>
<gene>
    <name evidence="2" type="ORF">BGZ97_004135</name>
</gene>
<dbReference type="PANTHER" id="PTHR35191:SF1">
    <property type="entry name" value="PROPHAGE SIDE TAIL FIBER PROTEIN HOMOLOG STFQ-RELATED"/>
    <property type="match status" value="1"/>
</dbReference>
<accession>A0A9P6RE74</accession>
<sequence>EEKFAQAAANQNTLKLTKMAVGDANNTLPTPDRMQTHLVHEQRRAPINTLFIDPANPHQLIAEQIIPEDVGGWWIREIGLFDEDGDLCAVANCPPTYKPKLAEGAGRTQIIRLIVAVTSTDTVELKIDPSIVVATRLYVDQAKQEAADHIAQALKTVSAHFAPIESPALTGVPIAPTPEPDNDSEQLATTAFNKAMADMCGGKNRLFQNFNLAINHSRAA</sequence>
<dbReference type="EMBL" id="JAAAIN010000201">
    <property type="protein sequence ID" value="KAG0318230.1"/>
    <property type="molecule type" value="Genomic_DNA"/>
</dbReference>
<dbReference type="Pfam" id="PF12571">
    <property type="entry name" value="Phage_tail_fib"/>
    <property type="match status" value="1"/>
</dbReference>
<organism evidence="2 3">
    <name type="scientific">Linnemannia gamsii</name>
    <dbReference type="NCBI Taxonomy" id="64522"/>
    <lineage>
        <taxon>Eukaryota</taxon>
        <taxon>Fungi</taxon>
        <taxon>Fungi incertae sedis</taxon>
        <taxon>Mucoromycota</taxon>
        <taxon>Mortierellomycotina</taxon>
        <taxon>Mortierellomycetes</taxon>
        <taxon>Mortierellales</taxon>
        <taxon>Mortierellaceae</taxon>
        <taxon>Linnemannia</taxon>
    </lineage>
</organism>